<proteinExistence type="predicted"/>
<dbReference type="Proteomes" id="UP001054252">
    <property type="component" value="Unassembled WGS sequence"/>
</dbReference>
<comment type="caution">
    <text evidence="1">The sequence shown here is derived from an EMBL/GenBank/DDBJ whole genome shotgun (WGS) entry which is preliminary data.</text>
</comment>
<organism evidence="1 2">
    <name type="scientific">Rubroshorea leprosula</name>
    <dbReference type="NCBI Taxonomy" id="152421"/>
    <lineage>
        <taxon>Eukaryota</taxon>
        <taxon>Viridiplantae</taxon>
        <taxon>Streptophyta</taxon>
        <taxon>Embryophyta</taxon>
        <taxon>Tracheophyta</taxon>
        <taxon>Spermatophyta</taxon>
        <taxon>Magnoliopsida</taxon>
        <taxon>eudicotyledons</taxon>
        <taxon>Gunneridae</taxon>
        <taxon>Pentapetalae</taxon>
        <taxon>rosids</taxon>
        <taxon>malvids</taxon>
        <taxon>Malvales</taxon>
        <taxon>Dipterocarpaceae</taxon>
        <taxon>Rubroshorea</taxon>
    </lineage>
</organism>
<sequence length="59" mass="6808">MFHTFPQSFRKTVTFSNHSICCHQPPQQPPGAYHLFLEGTQTPKTAYHPPHDVYESHPC</sequence>
<protein>
    <submittedName>
        <fullName evidence="1">Uncharacterized protein</fullName>
    </submittedName>
</protein>
<dbReference type="AlphaFoldDB" id="A0AAV5M3V4"/>
<dbReference type="EMBL" id="BPVZ01000174">
    <property type="protein sequence ID" value="GKV43949.1"/>
    <property type="molecule type" value="Genomic_DNA"/>
</dbReference>
<gene>
    <name evidence="1" type="ORF">SLEP1_g51182</name>
</gene>
<reference evidence="1 2" key="1">
    <citation type="journal article" date="2021" name="Commun. Biol.">
        <title>The genome of Shorea leprosula (Dipterocarpaceae) highlights the ecological relevance of drought in aseasonal tropical rainforests.</title>
        <authorList>
            <person name="Ng K.K.S."/>
            <person name="Kobayashi M.J."/>
            <person name="Fawcett J.A."/>
            <person name="Hatakeyama M."/>
            <person name="Paape T."/>
            <person name="Ng C.H."/>
            <person name="Ang C.C."/>
            <person name="Tnah L.H."/>
            <person name="Lee C.T."/>
            <person name="Nishiyama T."/>
            <person name="Sese J."/>
            <person name="O'Brien M.J."/>
            <person name="Copetti D."/>
            <person name="Mohd Noor M.I."/>
            <person name="Ong R.C."/>
            <person name="Putra M."/>
            <person name="Sireger I.Z."/>
            <person name="Indrioko S."/>
            <person name="Kosugi Y."/>
            <person name="Izuno A."/>
            <person name="Isagi Y."/>
            <person name="Lee S.L."/>
            <person name="Shimizu K.K."/>
        </authorList>
    </citation>
    <scope>NUCLEOTIDE SEQUENCE [LARGE SCALE GENOMIC DNA]</scope>
    <source>
        <strain evidence="1">214</strain>
    </source>
</reference>
<name>A0AAV5M3V4_9ROSI</name>
<keyword evidence="2" id="KW-1185">Reference proteome</keyword>
<accession>A0AAV5M3V4</accession>
<evidence type="ECO:0000313" key="1">
    <source>
        <dbReference type="EMBL" id="GKV43949.1"/>
    </source>
</evidence>
<evidence type="ECO:0000313" key="2">
    <source>
        <dbReference type="Proteomes" id="UP001054252"/>
    </source>
</evidence>